<proteinExistence type="predicted"/>
<name>A0ABR8PV88_9CLOT</name>
<keyword evidence="2" id="KW-1185">Reference proteome</keyword>
<gene>
    <name evidence="1" type="ORF">H9661_11985</name>
</gene>
<dbReference type="EMBL" id="JACSRA010000018">
    <property type="protein sequence ID" value="MBD7912079.1"/>
    <property type="molecule type" value="Genomic_DNA"/>
</dbReference>
<comment type="caution">
    <text evidence="1">The sequence shown here is derived from an EMBL/GenBank/DDBJ whole genome shotgun (WGS) entry which is preliminary data.</text>
</comment>
<accession>A0ABR8PV88</accession>
<protein>
    <submittedName>
        <fullName evidence="1">Uncharacterized protein</fullName>
    </submittedName>
</protein>
<sequence length="127" mass="14968">MIDEKYYIGFEGEPEITIYYKEKDLSQSGLKIWIGYFEYILGASTSNDYENGGLIYSYINQDGWYDESPWQIDNLTQAIVELKKFNNDNVESEEETILKKLPDIQKDIIAFLEEAQYIDKVVFIDYE</sequence>
<dbReference type="RefSeq" id="WP_191768990.1">
    <property type="nucleotide sequence ID" value="NZ_JACSRA010000018.1"/>
</dbReference>
<dbReference type="Proteomes" id="UP000627781">
    <property type="component" value="Unassembled WGS sequence"/>
</dbReference>
<reference evidence="1 2" key="1">
    <citation type="submission" date="2020-08" db="EMBL/GenBank/DDBJ databases">
        <title>A Genomic Blueprint of the Chicken Gut Microbiome.</title>
        <authorList>
            <person name="Gilroy R."/>
            <person name="Ravi A."/>
            <person name="Getino M."/>
            <person name="Pursley I."/>
            <person name="Horton D.L."/>
            <person name="Alikhan N.-F."/>
            <person name="Baker D."/>
            <person name="Gharbi K."/>
            <person name="Hall N."/>
            <person name="Watson M."/>
            <person name="Adriaenssens E.M."/>
            <person name="Foster-Nyarko E."/>
            <person name="Jarju S."/>
            <person name="Secka A."/>
            <person name="Antonio M."/>
            <person name="Oren A."/>
            <person name="Chaudhuri R."/>
            <person name="La Ragione R.M."/>
            <person name="Hildebrand F."/>
            <person name="Pallen M.J."/>
        </authorList>
    </citation>
    <scope>NUCLEOTIDE SEQUENCE [LARGE SCALE GENOMIC DNA]</scope>
    <source>
        <strain evidence="1 2">Sa3CVN1</strain>
    </source>
</reference>
<organism evidence="1 2">
    <name type="scientific">Clostridium cibarium</name>
    <dbReference type="NCBI Taxonomy" id="2762247"/>
    <lineage>
        <taxon>Bacteria</taxon>
        <taxon>Bacillati</taxon>
        <taxon>Bacillota</taxon>
        <taxon>Clostridia</taxon>
        <taxon>Eubacteriales</taxon>
        <taxon>Clostridiaceae</taxon>
        <taxon>Clostridium</taxon>
    </lineage>
</organism>
<evidence type="ECO:0000313" key="1">
    <source>
        <dbReference type="EMBL" id="MBD7912079.1"/>
    </source>
</evidence>
<evidence type="ECO:0000313" key="2">
    <source>
        <dbReference type="Proteomes" id="UP000627781"/>
    </source>
</evidence>